<dbReference type="RefSeq" id="WP_233341774.1">
    <property type="nucleotide sequence ID" value="NZ_CP109886.1"/>
</dbReference>
<accession>A0AAJ5UI67</accession>
<organism evidence="2 3">
    <name type="scientific">Xylella fastidiosa subsp. fastidiosa</name>
    <dbReference type="NCBI Taxonomy" id="644356"/>
    <lineage>
        <taxon>Bacteria</taxon>
        <taxon>Pseudomonadati</taxon>
        <taxon>Pseudomonadota</taxon>
        <taxon>Gammaproteobacteria</taxon>
        <taxon>Lysobacterales</taxon>
        <taxon>Lysobacteraceae</taxon>
        <taxon>Xylella</taxon>
    </lineage>
</organism>
<evidence type="ECO:0000313" key="2">
    <source>
        <dbReference type="EMBL" id="WCF28092.1"/>
    </source>
</evidence>
<reference evidence="2" key="1">
    <citation type="journal article" date="2022" name="Phytopathology">
        <title>Complete circularized genome resources of seven strains of Xylella fastidiosa subsp. fastidiosa using hybrid assembly reveals unknown plasmids.</title>
        <authorList>
            <person name="Velasco-Amo M.D.P."/>
            <person name="Arias-Giraldo L.F.F."/>
            <person name="Ecija M.R."/>
            <person name="De La Fuente L."/>
            <person name="Marco-Noales E."/>
            <person name="Moralejo E."/>
            <person name="Navas-Cort J.A."/>
            <person name="Landa B.B."/>
        </authorList>
    </citation>
    <scope>NUCLEOTIDE SEQUENCE</scope>
    <source>
        <strain evidence="2">CFBP8073</strain>
    </source>
</reference>
<proteinExistence type="predicted"/>
<dbReference type="EMBL" id="CP109886">
    <property type="protein sequence ID" value="WCF28092.1"/>
    <property type="molecule type" value="Genomic_DNA"/>
</dbReference>
<evidence type="ECO:0000313" key="3">
    <source>
        <dbReference type="Proteomes" id="UP001211513"/>
    </source>
</evidence>
<protein>
    <submittedName>
        <fullName evidence="2">Uncharacterized protein</fullName>
    </submittedName>
</protein>
<feature type="compositionally biased region" description="Low complexity" evidence="1">
    <location>
        <begin position="33"/>
        <end position="45"/>
    </location>
</feature>
<sequence length="62" mass="6405">MPASLAMPLLSSPPNPTQANDIMHRACGTISATATTTQPSTLTTPYQPKPANPLDTDAQRGG</sequence>
<reference evidence="2" key="2">
    <citation type="submission" date="2022-10" db="EMBL/GenBank/DDBJ databases">
        <authorList>
            <person name="Landa B."/>
            <person name="Arias-Giraldo L.F."/>
            <person name="Roman-Ecija M."/>
            <person name="Velasco-Amo M.P."/>
            <person name="De La Fuente L."/>
            <person name="Marco-Noales E."/>
            <person name="Moralejo E."/>
        </authorList>
    </citation>
    <scope>NUCLEOTIDE SEQUENCE</scope>
    <source>
        <strain evidence="2">CFBP8073</strain>
    </source>
</reference>
<gene>
    <name evidence="2" type="ORF">OK117_10755</name>
</gene>
<feature type="region of interest" description="Disordered" evidence="1">
    <location>
        <begin position="33"/>
        <end position="62"/>
    </location>
</feature>
<name>A0AAJ5UI67_XYLFS</name>
<dbReference type="Proteomes" id="UP001211513">
    <property type="component" value="Chromosome"/>
</dbReference>
<evidence type="ECO:0000256" key="1">
    <source>
        <dbReference type="SAM" id="MobiDB-lite"/>
    </source>
</evidence>
<dbReference type="AlphaFoldDB" id="A0AAJ5UI67"/>